<protein>
    <submittedName>
        <fullName evidence="1">Uncharacterized protein</fullName>
    </submittedName>
</protein>
<dbReference type="EMBL" id="BPPX01000028">
    <property type="protein sequence ID" value="GJC87705.1"/>
    <property type="molecule type" value="Genomic_DNA"/>
</dbReference>
<dbReference type="AlphaFoldDB" id="A0AA37GVY4"/>
<name>A0AA37GVY4_9PEZI</name>
<comment type="caution">
    <text evidence="1">The sequence shown here is derived from an EMBL/GenBank/DDBJ whole genome shotgun (WGS) entry which is preliminary data.</text>
</comment>
<evidence type="ECO:0000313" key="1">
    <source>
        <dbReference type="EMBL" id="GJC87705.1"/>
    </source>
</evidence>
<keyword evidence="2" id="KW-1185">Reference proteome</keyword>
<dbReference type="Proteomes" id="UP001055172">
    <property type="component" value="Unassembled WGS sequence"/>
</dbReference>
<proteinExistence type="predicted"/>
<reference evidence="1 2" key="1">
    <citation type="submission" date="2021-07" db="EMBL/GenBank/DDBJ databases">
        <title>Genome data of Colletotrichum spaethianum.</title>
        <authorList>
            <person name="Utami Y.D."/>
            <person name="Hiruma K."/>
        </authorList>
    </citation>
    <scope>NUCLEOTIDE SEQUENCE [LARGE SCALE GENOMIC DNA]</scope>
    <source>
        <strain evidence="1 2">MAFF 242679</strain>
    </source>
</reference>
<organism evidence="1 2">
    <name type="scientific">Colletotrichum liriopes</name>
    <dbReference type="NCBI Taxonomy" id="708192"/>
    <lineage>
        <taxon>Eukaryota</taxon>
        <taxon>Fungi</taxon>
        <taxon>Dikarya</taxon>
        <taxon>Ascomycota</taxon>
        <taxon>Pezizomycotina</taxon>
        <taxon>Sordariomycetes</taxon>
        <taxon>Hypocreomycetidae</taxon>
        <taxon>Glomerellales</taxon>
        <taxon>Glomerellaceae</taxon>
        <taxon>Colletotrichum</taxon>
        <taxon>Colletotrichum spaethianum species complex</taxon>
    </lineage>
</organism>
<sequence>MTEECFCTEHTGANQMVAKNVSYIFQYLSSKVFFVVENFVDEPQLDKLINRDLSAKNECLVGFAEA</sequence>
<gene>
    <name evidence="1" type="ORF">ColLi_10543</name>
</gene>
<evidence type="ECO:0000313" key="2">
    <source>
        <dbReference type="Proteomes" id="UP001055172"/>
    </source>
</evidence>
<accession>A0AA37GVY4</accession>